<keyword evidence="2" id="KW-1185">Reference proteome</keyword>
<sequence length="408" mass="46383">MKFDIFFSICQSQVGDFIPTETQMLQHFFDQIKLADTLGFETAWIAESHFSVQVQKENPNAVVPNFKGEIGLNCDIFQLAHRIFSCTKNINVGSAIMNLLSGGGPITKAEATKYFIALHALNEAEKRKLFLGFASGRFPYQSAPFGIAPRNAFEKGVWPSLKGKIFLQGVEIFLRLLKGEVISSDDIKSIILGRDAFRSEETWKDALQANVYNEDAKEQGIYIPAFWQFEKLGIVPQDIDFSLLQLVIGSHDPHAQKLANEILPCSVFNLSITSNDVIEQTHENMKNWYHPDGGEWQRDMMPRTSMIFINNDHDADENEKCVRAQQQAKSAMVNYWQAMEGTIDQNKIDSAVSNTLCGSPTAIIQQMRERFHQDDRVMLWFDFSNHNNDDVKKSMHLVAEHVLPELRN</sequence>
<dbReference type="GO" id="GO:0016705">
    <property type="term" value="F:oxidoreductase activity, acting on paired donors, with incorporation or reduction of molecular oxygen"/>
    <property type="evidence" value="ECO:0007669"/>
    <property type="project" value="InterPro"/>
</dbReference>
<dbReference type="InterPro" id="IPR036661">
    <property type="entry name" value="Luciferase-like_sf"/>
</dbReference>
<keyword evidence="1" id="KW-0560">Oxidoreductase</keyword>
<dbReference type="PANTHER" id="PTHR30137:SF6">
    <property type="entry name" value="LUCIFERASE-LIKE MONOOXYGENASE"/>
    <property type="match status" value="1"/>
</dbReference>
<reference evidence="1 2" key="1">
    <citation type="submission" date="2016-10" db="EMBL/GenBank/DDBJ databases">
        <authorList>
            <person name="de Groot N.N."/>
        </authorList>
    </citation>
    <scope>NUCLEOTIDE SEQUENCE [LARGE SCALE GENOMIC DNA]</scope>
    <source>
        <strain evidence="1 2">DSM 6059</strain>
    </source>
</reference>
<organism evidence="1 2">
    <name type="scientific">Pseudoalteromonas denitrificans DSM 6059</name>
    <dbReference type="NCBI Taxonomy" id="1123010"/>
    <lineage>
        <taxon>Bacteria</taxon>
        <taxon>Pseudomonadati</taxon>
        <taxon>Pseudomonadota</taxon>
        <taxon>Gammaproteobacteria</taxon>
        <taxon>Alteromonadales</taxon>
        <taxon>Pseudoalteromonadaceae</taxon>
        <taxon>Pseudoalteromonas</taxon>
    </lineage>
</organism>
<keyword evidence="1" id="KW-0503">Monooxygenase</keyword>
<dbReference type="PANTHER" id="PTHR30137">
    <property type="entry name" value="LUCIFERASE-LIKE MONOOXYGENASE"/>
    <property type="match status" value="1"/>
</dbReference>
<evidence type="ECO:0000313" key="1">
    <source>
        <dbReference type="EMBL" id="SFD36535.1"/>
    </source>
</evidence>
<dbReference type="GO" id="GO:0005829">
    <property type="term" value="C:cytosol"/>
    <property type="evidence" value="ECO:0007669"/>
    <property type="project" value="TreeGrafter"/>
</dbReference>
<dbReference type="Gene3D" id="3.20.20.30">
    <property type="entry name" value="Luciferase-like domain"/>
    <property type="match status" value="1"/>
</dbReference>
<dbReference type="OrthoDB" id="7239898at2"/>
<proteinExistence type="predicted"/>
<protein>
    <submittedName>
        <fullName evidence="1">Flavin-dependent oxidoreductase, luciferase family (Includes alkanesulfonate monooxygenase SsuD and methylene tetrahydromethanopterin reductase)</fullName>
    </submittedName>
</protein>
<accession>A0A1I1RQJ0</accession>
<name>A0A1I1RQJ0_9GAMM</name>
<dbReference type="InterPro" id="IPR050766">
    <property type="entry name" value="Bact_Lucif_Oxidored"/>
</dbReference>
<dbReference type="AlphaFoldDB" id="A0A1I1RQJ0"/>
<dbReference type="GO" id="GO:0004497">
    <property type="term" value="F:monooxygenase activity"/>
    <property type="evidence" value="ECO:0007669"/>
    <property type="project" value="UniProtKB-KW"/>
</dbReference>
<dbReference type="RefSeq" id="WP_091989603.1">
    <property type="nucleotide sequence ID" value="NZ_FOLO01000051.1"/>
</dbReference>
<dbReference type="Proteomes" id="UP000198862">
    <property type="component" value="Unassembled WGS sequence"/>
</dbReference>
<evidence type="ECO:0000313" key="2">
    <source>
        <dbReference type="Proteomes" id="UP000198862"/>
    </source>
</evidence>
<dbReference type="EMBL" id="FOLO01000051">
    <property type="protein sequence ID" value="SFD36535.1"/>
    <property type="molecule type" value="Genomic_DNA"/>
</dbReference>
<dbReference type="SUPFAM" id="SSF51679">
    <property type="entry name" value="Bacterial luciferase-like"/>
    <property type="match status" value="1"/>
</dbReference>
<gene>
    <name evidence="1" type="ORF">SAMN02745724_04314</name>
</gene>
<dbReference type="STRING" id="1123010.SAMN02745724_04314"/>